<accession>A0ACD2ZWG7</accession>
<keyword evidence="2" id="KW-1185">Reference proteome</keyword>
<dbReference type="EMBL" id="ML209974">
    <property type="protein sequence ID" value="TFK57848.1"/>
    <property type="molecule type" value="Genomic_DNA"/>
</dbReference>
<proteinExistence type="predicted"/>
<sequence length="351" mass="36493">MSSTTPAAAAARRILVDDSDPDSNITYSAGWQETDDSEVKIVIYGPAYRKTLHRTVGGGSFSLSFSFSGTGVEALGTSIGTPTGSDQDPKWTCAIDQSPLGSDAPTGNQDLTNSWSLCSASNLADGKHLFVINVASLSQPFRFDYIVYVPSPSVSLAGKTIMVDSTDSGVVYSNGWSDLKGIANMTQTAGATASFDFFGTALTWFGHIPSEYSTTPTTATYTIDGGPPTTFILFGLNGTNPQSEFNQAFFTTPDLTLGNHHLEVTHQGNNATTPLSLDFLRVFNGTSSSNTPPPQISSSSSSPSSSSQSSSPSLSSSSPGQSQSANINESHSKAPIGAIIGGVVGGVVLLL</sequence>
<feature type="non-terminal residue" evidence="1">
    <location>
        <position position="351"/>
    </location>
</feature>
<organism evidence="1 2">
    <name type="scientific">Pluteus cervinus</name>
    <dbReference type="NCBI Taxonomy" id="181527"/>
    <lineage>
        <taxon>Eukaryota</taxon>
        <taxon>Fungi</taxon>
        <taxon>Dikarya</taxon>
        <taxon>Basidiomycota</taxon>
        <taxon>Agaricomycotina</taxon>
        <taxon>Agaricomycetes</taxon>
        <taxon>Agaricomycetidae</taxon>
        <taxon>Agaricales</taxon>
        <taxon>Pluteineae</taxon>
        <taxon>Pluteaceae</taxon>
        <taxon>Pluteus</taxon>
    </lineage>
</organism>
<gene>
    <name evidence="1" type="ORF">BDN72DRAFT_907416</name>
</gene>
<reference evidence="1 2" key="1">
    <citation type="journal article" date="2019" name="Nat. Ecol. Evol.">
        <title>Megaphylogeny resolves global patterns of mushroom evolution.</title>
        <authorList>
            <person name="Varga T."/>
            <person name="Krizsan K."/>
            <person name="Foldi C."/>
            <person name="Dima B."/>
            <person name="Sanchez-Garcia M."/>
            <person name="Sanchez-Ramirez S."/>
            <person name="Szollosi G.J."/>
            <person name="Szarkandi J.G."/>
            <person name="Papp V."/>
            <person name="Albert L."/>
            <person name="Andreopoulos W."/>
            <person name="Angelini C."/>
            <person name="Antonin V."/>
            <person name="Barry K.W."/>
            <person name="Bougher N.L."/>
            <person name="Buchanan P."/>
            <person name="Buyck B."/>
            <person name="Bense V."/>
            <person name="Catcheside P."/>
            <person name="Chovatia M."/>
            <person name="Cooper J."/>
            <person name="Damon W."/>
            <person name="Desjardin D."/>
            <person name="Finy P."/>
            <person name="Geml J."/>
            <person name="Haridas S."/>
            <person name="Hughes K."/>
            <person name="Justo A."/>
            <person name="Karasinski D."/>
            <person name="Kautmanova I."/>
            <person name="Kiss B."/>
            <person name="Kocsube S."/>
            <person name="Kotiranta H."/>
            <person name="LaButti K.M."/>
            <person name="Lechner B.E."/>
            <person name="Liimatainen K."/>
            <person name="Lipzen A."/>
            <person name="Lukacs Z."/>
            <person name="Mihaltcheva S."/>
            <person name="Morgado L.N."/>
            <person name="Niskanen T."/>
            <person name="Noordeloos M.E."/>
            <person name="Ohm R.A."/>
            <person name="Ortiz-Santana B."/>
            <person name="Ovrebo C."/>
            <person name="Racz N."/>
            <person name="Riley R."/>
            <person name="Savchenko A."/>
            <person name="Shiryaev A."/>
            <person name="Soop K."/>
            <person name="Spirin V."/>
            <person name="Szebenyi C."/>
            <person name="Tomsovsky M."/>
            <person name="Tulloss R.E."/>
            <person name="Uehling J."/>
            <person name="Grigoriev I.V."/>
            <person name="Vagvolgyi C."/>
            <person name="Papp T."/>
            <person name="Martin F.M."/>
            <person name="Miettinen O."/>
            <person name="Hibbett D.S."/>
            <person name="Nagy L.G."/>
        </authorList>
    </citation>
    <scope>NUCLEOTIDE SEQUENCE [LARGE SCALE GENOMIC DNA]</scope>
    <source>
        <strain evidence="1 2">NL-1719</strain>
    </source>
</reference>
<evidence type="ECO:0000313" key="1">
    <source>
        <dbReference type="EMBL" id="TFK57848.1"/>
    </source>
</evidence>
<dbReference type="Proteomes" id="UP000308600">
    <property type="component" value="Unassembled WGS sequence"/>
</dbReference>
<protein>
    <submittedName>
        <fullName evidence="1">Uncharacterized protein</fullName>
    </submittedName>
</protein>
<name>A0ACD2ZWG7_9AGAR</name>
<evidence type="ECO:0000313" key="2">
    <source>
        <dbReference type="Proteomes" id="UP000308600"/>
    </source>
</evidence>